<keyword evidence="4 10" id="KW-0489">Methyltransferase</keyword>
<comment type="cofactor">
    <cofactor evidence="10">
        <name>Zn(2+)</name>
        <dbReference type="ChEBI" id="CHEBI:29105"/>
    </cofactor>
    <text evidence="10">Divalent metal cations. Probably Zn(2+).</text>
</comment>
<evidence type="ECO:0000313" key="12">
    <source>
        <dbReference type="Proteomes" id="UP001465755"/>
    </source>
</evidence>
<evidence type="ECO:0000256" key="9">
    <source>
        <dbReference type="ARBA" id="ARBA00023136"/>
    </source>
</evidence>
<keyword evidence="9 10" id="KW-0472">Membrane</keyword>
<comment type="subcellular location">
    <subcellularLocation>
        <location evidence="10">Endoplasmic reticulum membrane</location>
        <topology evidence="10">Multi-pass membrane protein</topology>
    </subcellularLocation>
    <subcellularLocation>
        <location evidence="1">Membrane</location>
        <topology evidence="1">Multi-pass membrane protein</topology>
    </subcellularLocation>
</comment>
<comment type="similarity">
    <text evidence="2 10">Belongs to the class VI-like SAM-binding methyltransferase superfamily. Isoprenylcysteine carboxyl methyltransferase family.</text>
</comment>
<sequence length="178" mass="20598">MPAATLTVFHLSEFLLSWAFKRSDFSRHAFLFSWPYCTAMVLALIEYVSEKHISWPSKQHQGAVHLGLLLIFIGECIRKSAVITAGRNFSHQLTHGQRLDHVLVTHGIYRVVRHPSYLGWTIWVMGTQLVLQNPCCFILFGLLCRNFFKRRIAIEDAQLRQFFGAAYERYQRQVPAMG</sequence>
<dbReference type="EC" id="2.1.1.100" evidence="3 10"/>
<evidence type="ECO:0000256" key="10">
    <source>
        <dbReference type="RuleBase" id="RU362022"/>
    </source>
</evidence>
<dbReference type="PANTHER" id="PTHR12714">
    <property type="entry name" value="PROTEIN-S ISOPRENYLCYSTEINE O-METHYLTRANSFERASE"/>
    <property type="match status" value="1"/>
</dbReference>
<dbReference type="InterPro" id="IPR025770">
    <property type="entry name" value="PPMT_MeTrfase"/>
</dbReference>
<keyword evidence="7 10" id="KW-0812">Transmembrane</keyword>
<keyword evidence="10" id="KW-0256">Endoplasmic reticulum</keyword>
<dbReference type="Proteomes" id="UP001465755">
    <property type="component" value="Unassembled WGS sequence"/>
</dbReference>
<comment type="caution">
    <text evidence="10">Lacks conserved residue(s) required for the propagation of feature annotation.</text>
</comment>
<dbReference type="GO" id="GO:0005789">
    <property type="term" value="C:endoplasmic reticulum membrane"/>
    <property type="evidence" value="ECO:0007669"/>
    <property type="project" value="UniProtKB-SubCell"/>
</dbReference>
<dbReference type="Pfam" id="PF04140">
    <property type="entry name" value="ICMT"/>
    <property type="match status" value="1"/>
</dbReference>
<evidence type="ECO:0000256" key="7">
    <source>
        <dbReference type="ARBA" id="ARBA00022692"/>
    </source>
</evidence>
<dbReference type="PROSITE" id="PS51564">
    <property type="entry name" value="SAM_ICMT"/>
    <property type="match status" value="1"/>
</dbReference>
<organism evidence="11 12">
    <name type="scientific">Symbiochloris irregularis</name>
    <dbReference type="NCBI Taxonomy" id="706552"/>
    <lineage>
        <taxon>Eukaryota</taxon>
        <taxon>Viridiplantae</taxon>
        <taxon>Chlorophyta</taxon>
        <taxon>core chlorophytes</taxon>
        <taxon>Trebouxiophyceae</taxon>
        <taxon>Trebouxiales</taxon>
        <taxon>Trebouxiaceae</taxon>
        <taxon>Symbiochloris</taxon>
    </lineage>
</organism>
<dbReference type="AlphaFoldDB" id="A0AAW1NX93"/>
<dbReference type="Gene3D" id="1.20.120.1630">
    <property type="match status" value="1"/>
</dbReference>
<keyword evidence="12" id="KW-1185">Reference proteome</keyword>
<name>A0AAW1NX93_9CHLO</name>
<dbReference type="EMBL" id="JALJOQ010000074">
    <property type="protein sequence ID" value="KAK9801904.1"/>
    <property type="molecule type" value="Genomic_DNA"/>
</dbReference>
<evidence type="ECO:0000256" key="8">
    <source>
        <dbReference type="ARBA" id="ARBA00022989"/>
    </source>
</evidence>
<evidence type="ECO:0000256" key="3">
    <source>
        <dbReference type="ARBA" id="ARBA00012151"/>
    </source>
</evidence>
<gene>
    <name evidence="11" type="ORF">WJX73_000986</name>
</gene>
<reference evidence="11 12" key="1">
    <citation type="journal article" date="2024" name="Nat. Commun.">
        <title>Phylogenomics reveals the evolutionary origins of lichenization in chlorophyte algae.</title>
        <authorList>
            <person name="Puginier C."/>
            <person name="Libourel C."/>
            <person name="Otte J."/>
            <person name="Skaloud P."/>
            <person name="Haon M."/>
            <person name="Grisel S."/>
            <person name="Petersen M."/>
            <person name="Berrin J.G."/>
            <person name="Delaux P.M."/>
            <person name="Dal Grande F."/>
            <person name="Keller J."/>
        </authorList>
    </citation>
    <scope>NUCLEOTIDE SEQUENCE [LARGE SCALE GENOMIC DNA]</scope>
    <source>
        <strain evidence="11 12">SAG 2036</strain>
    </source>
</reference>
<keyword evidence="6 10" id="KW-0949">S-adenosyl-L-methionine</keyword>
<dbReference type="GO" id="GO:0004671">
    <property type="term" value="F:protein C-terminal S-isoprenylcysteine carboxyl O-methyltransferase activity"/>
    <property type="evidence" value="ECO:0007669"/>
    <property type="project" value="UniProtKB-EC"/>
</dbReference>
<evidence type="ECO:0000256" key="6">
    <source>
        <dbReference type="ARBA" id="ARBA00022691"/>
    </source>
</evidence>
<evidence type="ECO:0000256" key="1">
    <source>
        <dbReference type="ARBA" id="ARBA00004141"/>
    </source>
</evidence>
<evidence type="ECO:0000313" key="11">
    <source>
        <dbReference type="EMBL" id="KAK9801904.1"/>
    </source>
</evidence>
<evidence type="ECO:0000256" key="5">
    <source>
        <dbReference type="ARBA" id="ARBA00022679"/>
    </source>
</evidence>
<dbReference type="PANTHER" id="PTHR12714:SF9">
    <property type="entry name" value="PROTEIN-S-ISOPRENYLCYSTEINE O-METHYLTRANSFERASE"/>
    <property type="match status" value="1"/>
</dbReference>
<proteinExistence type="inferred from homology"/>
<comment type="caution">
    <text evidence="11">The sequence shown here is derived from an EMBL/GenBank/DDBJ whole genome shotgun (WGS) entry which is preliminary data.</text>
</comment>
<accession>A0AAW1NX93</accession>
<keyword evidence="8 10" id="KW-1133">Transmembrane helix</keyword>
<feature type="transmembrane region" description="Helical" evidence="10">
    <location>
        <begin position="120"/>
        <end position="143"/>
    </location>
</feature>
<dbReference type="InterPro" id="IPR007269">
    <property type="entry name" value="ICMT_MeTrfase"/>
</dbReference>
<protein>
    <recommendedName>
        <fullName evidence="3 10">Protein-S-isoprenylcysteine O-methyltransferase</fullName>
        <ecNumber evidence="3 10">2.1.1.100</ecNumber>
    </recommendedName>
</protein>
<keyword evidence="5" id="KW-0808">Transferase</keyword>
<evidence type="ECO:0000256" key="4">
    <source>
        <dbReference type="ARBA" id="ARBA00022603"/>
    </source>
</evidence>
<evidence type="ECO:0000256" key="2">
    <source>
        <dbReference type="ARBA" id="ARBA00009140"/>
    </source>
</evidence>
<comment type="catalytic activity">
    <reaction evidence="10">
        <text>[protein]-C-terminal S-[(2E,6E)-farnesyl]-L-cysteine + S-adenosyl-L-methionine = [protein]-C-terminal S-[(2E,6E)-farnesyl]-L-cysteine methyl ester + S-adenosyl-L-homocysteine</text>
        <dbReference type="Rhea" id="RHEA:21672"/>
        <dbReference type="Rhea" id="RHEA-COMP:12125"/>
        <dbReference type="Rhea" id="RHEA-COMP:12126"/>
        <dbReference type="ChEBI" id="CHEBI:57856"/>
        <dbReference type="ChEBI" id="CHEBI:59789"/>
        <dbReference type="ChEBI" id="CHEBI:90510"/>
        <dbReference type="ChEBI" id="CHEBI:90511"/>
        <dbReference type="EC" id="2.1.1.100"/>
    </reaction>
</comment>
<dbReference type="GO" id="GO:0032259">
    <property type="term" value="P:methylation"/>
    <property type="evidence" value="ECO:0007669"/>
    <property type="project" value="UniProtKB-KW"/>
</dbReference>
<feature type="transmembrane region" description="Helical" evidence="10">
    <location>
        <begin position="29"/>
        <end position="48"/>
    </location>
</feature>